<feature type="transmembrane region" description="Helical" evidence="9">
    <location>
        <begin position="416"/>
        <end position="441"/>
    </location>
</feature>
<proteinExistence type="inferred from homology"/>
<dbReference type="EMBL" id="CP138335">
    <property type="protein sequence ID" value="XBW08393.1"/>
    <property type="molecule type" value="Genomic_DNA"/>
</dbReference>
<sequence length="649" mass="69772">MTSQPDHHEAHLPSEPSGSIAEPGSGSPRRPWKTRRRHRVPRAVVELLGADGTLHPALLPGIGVAETDRRFGVDWWVFGVAGAFIALFVTFGLSDSAALGELASRGVNWVSTHTGWLFSLLTVAVFAFMIVVGYSSKGRIRLGTDEERPEFSTFSWVAMLFSAGMGIGLLFFGPYEPLTFFLTPPPAFDVDPGTVDAMRAAMAQTLLHWGPLAWSYYALVGGAIAYSTYRRGRSAVISAIFDPIFSDRLKGPLGRVIDIFSILVTLFGTAVSLGIGALQIGRGLELVTGIGPVGNTLLISLMVLLTIAFIFSAVSGVKRGIRALSNINMFLALGLGLFVFLAGPTLFLLDFIPASLISFFTNLGPMLGVFSSADQTSAEFMSSWTTYYWAWWVSWTPFVGMFIAKISRGRTLREFVTVVIIIPSLVCLLWFGTLGGTSMWFESQGLEMSGAASSEDLLFQLLAKLPLPVVLSVIAMASLMIFFITSADSASIVMASIAEKGRPTPSRPTTVVWGVALSATAITLFLAGGADALSALQALVTISALPFAVILIGLMVAWWRDLSTDPLVLRREYATVAIDEGIRRGIRQHGDNFAFSAGPVAPADGAGSWLDSDDPALTQWYEDALVAADEATDDWSENPAQSGKPESQE</sequence>
<dbReference type="NCBIfam" id="TIGR00842">
    <property type="entry name" value="bcct"/>
    <property type="match status" value="1"/>
</dbReference>
<evidence type="ECO:0000313" key="10">
    <source>
        <dbReference type="EMBL" id="XBW08393.1"/>
    </source>
</evidence>
<organism evidence="10">
    <name type="scientific">Scrofimicrobium appendicitidis</name>
    <dbReference type="NCBI Taxonomy" id="3079930"/>
    <lineage>
        <taxon>Bacteria</taxon>
        <taxon>Bacillati</taxon>
        <taxon>Actinomycetota</taxon>
        <taxon>Actinomycetes</taxon>
        <taxon>Actinomycetales</taxon>
        <taxon>Actinomycetaceae</taxon>
        <taxon>Scrofimicrobium</taxon>
    </lineage>
</organism>
<feature type="region of interest" description="Disordered" evidence="8">
    <location>
        <begin position="1"/>
        <end position="37"/>
    </location>
</feature>
<dbReference type="PANTHER" id="PTHR30047">
    <property type="entry name" value="HIGH-AFFINITY CHOLINE TRANSPORT PROTEIN-RELATED"/>
    <property type="match status" value="1"/>
</dbReference>
<evidence type="ECO:0000256" key="8">
    <source>
        <dbReference type="SAM" id="MobiDB-lite"/>
    </source>
</evidence>
<feature type="transmembrane region" description="Helical" evidence="9">
    <location>
        <begin position="154"/>
        <end position="175"/>
    </location>
</feature>
<dbReference type="GO" id="GO:0022857">
    <property type="term" value="F:transmembrane transporter activity"/>
    <property type="evidence" value="ECO:0007669"/>
    <property type="project" value="InterPro"/>
</dbReference>
<feature type="transmembrane region" description="Helical" evidence="9">
    <location>
        <begin position="212"/>
        <end position="229"/>
    </location>
</feature>
<keyword evidence="5 9" id="KW-0812">Transmembrane</keyword>
<dbReference type="RefSeq" id="WP_350258592.1">
    <property type="nucleotide sequence ID" value="NZ_CP138335.1"/>
</dbReference>
<name>A0AAU7V8Q0_9ACTO</name>
<feature type="transmembrane region" description="Helical" evidence="9">
    <location>
        <begin position="256"/>
        <end position="277"/>
    </location>
</feature>
<keyword evidence="6 9" id="KW-1133">Transmembrane helix</keyword>
<feature type="transmembrane region" description="Helical" evidence="9">
    <location>
        <begin position="297"/>
        <end position="317"/>
    </location>
</feature>
<evidence type="ECO:0000256" key="4">
    <source>
        <dbReference type="ARBA" id="ARBA00022475"/>
    </source>
</evidence>
<feature type="transmembrane region" description="Helical" evidence="9">
    <location>
        <begin position="75"/>
        <end position="94"/>
    </location>
</feature>
<feature type="transmembrane region" description="Helical" evidence="9">
    <location>
        <begin position="536"/>
        <end position="559"/>
    </location>
</feature>
<dbReference type="GO" id="GO:0005886">
    <property type="term" value="C:plasma membrane"/>
    <property type="evidence" value="ECO:0007669"/>
    <property type="project" value="UniProtKB-SubCell"/>
</dbReference>
<comment type="similarity">
    <text evidence="2">Belongs to the BCCT transporter (TC 2.A.15) family.</text>
</comment>
<feature type="transmembrane region" description="Helical" evidence="9">
    <location>
        <begin position="461"/>
        <end position="484"/>
    </location>
</feature>
<reference evidence="10" key="1">
    <citation type="submission" date="2023-11" db="EMBL/GenBank/DDBJ databases">
        <title>Scrofimicrobium hongkongense sp. nov., isolated from a patient with peritonitis.</title>
        <authorList>
            <person name="Lao H.Y."/>
            <person name="Wong A.Y.P."/>
            <person name="Ng T.L."/>
            <person name="Wong R.Y.L."/>
            <person name="Yau M.C.Y."/>
            <person name="Lam J.Y.W."/>
            <person name="Siu G.K.H."/>
        </authorList>
    </citation>
    <scope>NUCLEOTIDE SEQUENCE</scope>
    <source>
        <strain evidence="10">R131</strain>
    </source>
</reference>
<evidence type="ECO:0000256" key="7">
    <source>
        <dbReference type="ARBA" id="ARBA00023136"/>
    </source>
</evidence>
<feature type="transmembrane region" description="Helical" evidence="9">
    <location>
        <begin position="386"/>
        <end position="404"/>
    </location>
</feature>
<keyword evidence="3" id="KW-0813">Transport</keyword>
<protein>
    <submittedName>
        <fullName evidence="10">BCCT family transporter</fullName>
    </submittedName>
</protein>
<feature type="compositionally biased region" description="Basic and acidic residues" evidence="8">
    <location>
        <begin position="1"/>
        <end position="12"/>
    </location>
</feature>
<feature type="transmembrane region" description="Helical" evidence="9">
    <location>
        <begin position="114"/>
        <end position="134"/>
    </location>
</feature>
<feature type="transmembrane region" description="Helical" evidence="9">
    <location>
        <begin position="510"/>
        <end position="530"/>
    </location>
</feature>
<evidence type="ECO:0000256" key="3">
    <source>
        <dbReference type="ARBA" id="ARBA00022448"/>
    </source>
</evidence>
<dbReference type="InterPro" id="IPR000060">
    <property type="entry name" value="BCCT_transptr"/>
</dbReference>
<evidence type="ECO:0000256" key="6">
    <source>
        <dbReference type="ARBA" id="ARBA00022989"/>
    </source>
</evidence>
<comment type="subcellular location">
    <subcellularLocation>
        <location evidence="1">Cell membrane</location>
        <topology evidence="1">Multi-pass membrane protein</topology>
    </subcellularLocation>
</comment>
<gene>
    <name evidence="10" type="ORF">SAC06_02225</name>
</gene>
<evidence type="ECO:0000256" key="1">
    <source>
        <dbReference type="ARBA" id="ARBA00004651"/>
    </source>
</evidence>
<evidence type="ECO:0000256" key="5">
    <source>
        <dbReference type="ARBA" id="ARBA00022692"/>
    </source>
</evidence>
<dbReference type="PANTHER" id="PTHR30047:SF7">
    <property type="entry name" value="HIGH-AFFINITY CHOLINE TRANSPORT PROTEIN"/>
    <property type="match status" value="1"/>
</dbReference>
<feature type="transmembrane region" description="Helical" evidence="9">
    <location>
        <begin position="329"/>
        <end position="349"/>
    </location>
</feature>
<evidence type="ECO:0000256" key="2">
    <source>
        <dbReference type="ARBA" id="ARBA00005658"/>
    </source>
</evidence>
<accession>A0AAU7V8Q0</accession>
<dbReference type="KEGG" id="sapp:SAC06_02225"/>
<dbReference type="Pfam" id="PF02028">
    <property type="entry name" value="BCCT"/>
    <property type="match status" value="1"/>
</dbReference>
<keyword evidence="4" id="KW-1003">Cell membrane</keyword>
<keyword evidence="7 9" id="KW-0472">Membrane</keyword>
<evidence type="ECO:0000256" key="9">
    <source>
        <dbReference type="SAM" id="Phobius"/>
    </source>
</evidence>
<dbReference type="AlphaFoldDB" id="A0AAU7V8Q0"/>